<sequence>MPATPSGSKKATAKRKQCTRSSPAHTPKKCDTEKVGKASEDPVMRALRSVHLSHSNLNGRIQVLESRPSPTSTICSSMPAVYSAAAAFDPSTADPSGTLLSFLQPLQYHPTYARKSSQEFKILCPDATPLGMPSPPFALTVLD</sequence>
<accession>A0A5A9P9I8</accession>
<dbReference type="EMBL" id="SOYY01000007">
    <property type="protein sequence ID" value="KAA0718638.1"/>
    <property type="molecule type" value="Genomic_DNA"/>
</dbReference>
<comment type="caution">
    <text evidence="2">The sequence shown here is derived from an EMBL/GenBank/DDBJ whole genome shotgun (WGS) entry which is preliminary data.</text>
</comment>
<name>A0A5A9P9I8_9TELE</name>
<proteinExistence type="predicted"/>
<feature type="region of interest" description="Disordered" evidence="1">
    <location>
        <begin position="1"/>
        <end position="42"/>
    </location>
</feature>
<reference evidence="2 3" key="1">
    <citation type="journal article" date="2019" name="Mol. Ecol. Resour.">
        <title>Chromosome-level genome assembly of Triplophysa tibetana, a fish adapted to the harsh high-altitude environment of the Tibetan Plateau.</title>
        <authorList>
            <person name="Yang X."/>
            <person name="Liu H."/>
            <person name="Ma Z."/>
            <person name="Zou Y."/>
            <person name="Zou M."/>
            <person name="Mao Y."/>
            <person name="Li X."/>
            <person name="Wang H."/>
            <person name="Chen T."/>
            <person name="Wang W."/>
            <person name="Yang R."/>
        </authorList>
    </citation>
    <scope>NUCLEOTIDE SEQUENCE [LARGE SCALE GENOMIC DNA]</scope>
    <source>
        <strain evidence="2">TTIB1903HZAU</strain>
        <tissue evidence="2">Muscle</tissue>
    </source>
</reference>
<gene>
    <name evidence="2" type="ORF">E1301_Tti018828</name>
</gene>
<dbReference type="AlphaFoldDB" id="A0A5A9P9I8"/>
<organism evidence="2 3">
    <name type="scientific">Triplophysa tibetana</name>
    <dbReference type="NCBI Taxonomy" id="1572043"/>
    <lineage>
        <taxon>Eukaryota</taxon>
        <taxon>Metazoa</taxon>
        <taxon>Chordata</taxon>
        <taxon>Craniata</taxon>
        <taxon>Vertebrata</taxon>
        <taxon>Euteleostomi</taxon>
        <taxon>Actinopterygii</taxon>
        <taxon>Neopterygii</taxon>
        <taxon>Teleostei</taxon>
        <taxon>Ostariophysi</taxon>
        <taxon>Cypriniformes</taxon>
        <taxon>Nemacheilidae</taxon>
        <taxon>Triplophysa</taxon>
    </lineage>
</organism>
<evidence type="ECO:0000313" key="3">
    <source>
        <dbReference type="Proteomes" id="UP000324632"/>
    </source>
</evidence>
<dbReference type="Proteomes" id="UP000324632">
    <property type="component" value="Chromosome 7"/>
</dbReference>
<protein>
    <submittedName>
        <fullName evidence="2">Uncharacterized protein</fullName>
    </submittedName>
</protein>
<feature type="compositionally biased region" description="Basic and acidic residues" evidence="1">
    <location>
        <begin position="28"/>
        <end position="42"/>
    </location>
</feature>
<evidence type="ECO:0000256" key="1">
    <source>
        <dbReference type="SAM" id="MobiDB-lite"/>
    </source>
</evidence>
<evidence type="ECO:0000313" key="2">
    <source>
        <dbReference type="EMBL" id="KAA0718638.1"/>
    </source>
</evidence>
<keyword evidence="3" id="KW-1185">Reference proteome</keyword>